<name>A0A848KDV3_9NOCA</name>
<accession>A0A848KDV3</accession>
<feature type="transmembrane region" description="Helical" evidence="1">
    <location>
        <begin position="313"/>
        <end position="340"/>
    </location>
</feature>
<feature type="signal peptide" evidence="2">
    <location>
        <begin position="1"/>
        <end position="24"/>
    </location>
</feature>
<dbReference type="InterPro" id="IPR019283">
    <property type="entry name" value="DUF2330"/>
</dbReference>
<evidence type="ECO:0000256" key="2">
    <source>
        <dbReference type="SAM" id="SignalP"/>
    </source>
</evidence>
<sequence>MRHVLVVAALAAAPMIGLASPAQACACGGVVSPDASASVADETALVRWNGYEETIVLKLGLESDADNAALVVPTPTPARVAAGKTATFDELQRLTAPRVETKNEWWEAIGTSSPDSDGATAAAPLGSAPHVLAQVQLGPLEATTLAGGDLTGLQTWLSTNGYAMKPEVTQSLAPYVSEGWAFVAMRLTSTKPLNGDLDPVQLTFASDHFVYPMRMSAAATKPQSVRIYALADRRVERRDVDAQNQQVRTTFAGPIAHVEDPDLAALVGDGTYLTSFTTYIGEPSKITSDFLLGPAKNGDDYQQVTYVRHEVRILGIMAGPFLTGVALFVLVDLFVLSWVIRRGRSRRAERA</sequence>
<keyword evidence="1" id="KW-1133">Transmembrane helix</keyword>
<protein>
    <submittedName>
        <fullName evidence="3">DUF2330 domain-containing protein</fullName>
    </submittedName>
</protein>
<keyword evidence="1" id="KW-0812">Transmembrane</keyword>
<evidence type="ECO:0000313" key="4">
    <source>
        <dbReference type="Proteomes" id="UP000535543"/>
    </source>
</evidence>
<organism evidence="3 4">
    <name type="scientific">Antrihabitans stalactiti</name>
    <dbReference type="NCBI Taxonomy" id="2584121"/>
    <lineage>
        <taxon>Bacteria</taxon>
        <taxon>Bacillati</taxon>
        <taxon>Actinomycetota</taxon>
        <taxon>Actinomycetes</taxon>
        <taxon>Mycobacteriales</taxon>
        <taxon>Nocardiaceae</taxon>
        <taxon>Antrihabitans</taxon>
    </lineage>
</organism>
<proteinExistence type="predicted"/>
<keyword evidence="4" id="KW-1185">Reference proteome</keyword>
<reference evidence="3 4" key="2">
    <citation type="submission" date="2020-06" db="EMBL/GenBank/DDBJ databases">
        <title>Antribacter stalactiti gen. nov., sp. nov., a new member of the family Nacardiaceae isolated from a cave.</title>
        <authorList>
            <person name="Kim I.S."/>
        </authorList>
    </citation>
    <scope>NUCLEOTIDE SEQUENCE [LARGE SCALE GENOMIC DNA]</scope>
    <source>
        <strain evidence="3 4">YC2-7</strain>
    </source>
</reference>
<feature type="chain" id="PRO_5032637686" evidence="2">
    <location>
        <begin position="25"/>
        <end position="351"/>
    </location>
</feature>
<gene>
    <name evidence="3" type="ORF">FGL95_18800</name>
</gene>
<keyword evidence="1" id="KW-0472">Membrane</keyword>
<evidence type="ECO:0000313" key="3">
    <source>
        <dbReference type="EMBL" id="NMN97093.1"/>
    </source>
</evidence>
<keyword evidence="2" id="KW-0732">Signal</keyword>
<dbReference type="AlphaFoldDB" id="A0A848KDV3"/>
<dbReference type="EMBL" id="VCQU01000006">
    <property type="protein sequence ID" value="NMN97093.1"/>
    <property type="molecule type" value="Genomic_DNA"/>
</dbReference>
<evidence type="ECO:0000256" key="1">
    <source>
        <dbReference type="SAM" id="Phobius"/>
    </source>
</evidence>
<reference evidence="3 4" key="1">
    <citation type="submission" date="2019-05" db="EMBL/GenBank/DDBJ databases">
        <authorList>
            <person name="Lee S.D."/>
        </authorList>
    </citation>
    <scope>NUCLEOTIDE SEQUENCE [LARGE SCALE GENOMIC DNA]</scope>
    <source>
        <strain evidence="3 4">YC2-7</strain>
    </source>
</reference>
<dbReference type="Pfam" id="PF10092">
    <property type="entry name" value="DUF2330"/>
    <property type="match status" value="1"/>
</dbReference>
<dbReference type="Proteomes" id="UP000535543">
    <property type="component" value="Unassembled WGS sequence"/>
</dbReference>
<comment type="caution">
    <text evidence="3">The sequence shown here is derived from an EMBL/GenBank/DDBJ whole genome shotgun (WGS) entry which is preliminary data.</text>
</comment>